<protein>
    <submittedName>
        <fullName evidence="1">Uncharacterized protein</fullName>
    </submittedName>
</protein>
<accession>A0A199W4G8</accession>
<proteinExistence type="predicted"/>
<organism evidence="1 2">
    <name type="scientific">Ananas comosus</name>
    <name type="common">Pineapple</name>
    <name type="synonym">Ananas ananas</name>
    <dbReference type="NCBI Taxonomy" id="4615"/>
    <lineage>
        <taxon>Eukaryota</taxon>
        <taxon>Viridiplantae</taxon>
        <taxon>Streptophyta</taxon>
        <taxon>Embryophyta</taxon>
        <taxon>Tracheophyta</taxon>
        <taxon>Spermatophyta</taxon>
        <taxon>Magnoliopsida</taxon>
        <taxon>Liliopsida</taxon>
        <taxon>Poales</taxon>
        <taxon>Bromeliaceae</taxon>
        <taxon>Bromelioideae</taxon>
        <taxon>Ananas</taxon>
    </lineage>
</organism>
<gene>
    <name evidence="1" type="ORF">ACMD2_01989</name>
</gene>
<reference evidence="1 2" key="1">
    <citation type="journal article" date="2016" name="DNA Res.">
        <title>The draft genome of MD-2 pineapple using hybrid error correction of long reads.</title>
        <authorList>
            <person name="Redwan R.M."/>
            <person name="Saidin A."/>
            <person name="Kumar S.V."/>
        </authorList>
    </citation>
    <scope>NUCLEOTIDE SEQUENCE [LARGE SCALE GENOMIC DNA]</scope>
    <source>
        <strain evidence="2">cv. MD2</strain>
        <tissue evidence="1">Leaf</tissue>
    </source>
</reference>
<comment type="caution">
    <text evidence="1">The sequence shown here is derived from an EMBL/GenBank/DDBJ whole genome shotgun (WGS) entry which is preliminary data.</text>
</comment>
<evidence type="ECO:0000313" key="2">
    <source>
        <dbReference type="Proteomes" id="UP000092600"/>
    </source>
</evidence>
<dbReference type="Proteomes" id="UP000092600">
    <property type="component" value="Unassembled WGS sequence"/>
</dbReference>
<dbReference type="EMBL" id="LSRQ01000222">
    <property type="protein sequence ID" value="OAY84382.1"/>
    <property type="molecule type" value="Genomic_DNA"/>
</dbReference>
<name>A0A199W4G8_ANACO</name>
<evidence type="ECO:0000313" key="1">
    <source>
        <dbReference type="EMBL" id="OAY84382.1"/>
    </source>
</evidence>
<sequence>MMVTAVVPLKEQSKLFWSLSSLSMALKALVQACFHSSNISGEERGDGASSHELLELQLPNPTMALRSLRSKDGR</sequence>
<dbReference type="AlphaFoldDB" id="A0A199W4G8"/>